<dbReference type="InterPro" id="IPR003594">
    <property type="entry name" value="HATPase_dom"/>
</dbReference>
<keyword evidence="7" id="KW-0472">Membrane</keyword>
<keyword evidence="6" id="KW-0902">Two-component regulatory system</keyword>
<dbReference type="Gene3D" id="3.30.565.10">
    <property type="entry name" value="Histidine kinase-like ATPase, C-terminal domain"/>
    <property type="match status" value="1"/>
</dbReference>
<organism evidence="9 10">
    <name type="scientific">Kordiimonas pumila</name>
    <dbReference type="NCBI Taxonomy" id="2161677"/>
    <lineage>
        <taxon>Bacteria</taxon>
        <taxon>Pseudomonadati</taxon>
        <taxon>Pseudomonadota</taxon>
        <taxon>Alphaproteobacteria</taxon>
        <taxon>Kordiimonadales</taxon>
        <taxon>Kordiimonadaceae</taxon>
        <taxon>Kordiimonas</taxon>
    </lineage>
</organism>
<dbReference type="Pfam" id="PF02518">
    <property type="entry name" value="HATPase_c"/>
    <property type="match status" value="1"/>
</dbReference>
<dbReference type="InterPro" id="IPR005467">
    <property type="entry name" value="His_kinase_dom"/>
</dbReference>
<evidence type="ECO:0000256" key="5">
    <source>
        <dbReference type="ARBA" id="ARBA00022777"/>
    </source>
</evidence>
<dbReference type="CDD" id="cd00075">
    <property type="entry name" value="HATPase"/>
    <property type="match status" value="1"/>
</dbReference>
<dbReference type="CDD" id="cd00082">
    <property type="entry name" value="HisKA"/>
    <property type="match status" value="1"/>
</dbReference>
<feature type="transmembrane region" description="Helical" evidence="7">
    <location>
        <begin position="87"/>
        <end position="111"/>
    </location>
</feature>
<dbReference type="InterPro" id="IPR004358">
    <property type="entry name" value="Sig_transdc_His_kin-like_C"/>
</dbReference>
<dbReference type="InterPro" id="IPR036097">
    <property type="entry name" value="HisK_dim/P_sf"/>
</dbReference>
<evidence type="ECO:0000313" key="9">
    <source>
        <dbReference type="EMBL" id="MFC3051289.1"/>
    </source>
</evidence>
<comment type="caution">
    <text evidence="9">The sequence shown here is derived from an EMBL/GenBank/DDBJ whole genome shotgun (WGS) entry which is preliminary data.</text>
</comment>
<dbReference type="PANTHER" id="PTHR43711:SF26">
    <property type="entry name" value="SENSOR HISTIDINE KINASE RCSC"/>
    <property type="match status" value="1"/>
</dbReference>
<feature type="transmembrane region" description="Helical" evidence="7">
    <location>
        <begin position="25"/>
        <end position="47"/>
    </location>
</feature>
<name>A0ABV7D2C9_9PROT</name>
<evidence type="ECO:0000256" key="6">
    <source>
        <dbReference type="ARBA" id="ARBA00023012"/>
    </source>
</evidence>
<accession>A0ABV7D2C9</accession>
<dbReference type="SUPFAM" id="SSF47384">
    <property type="entry name" value="Homodimeric domain of signal transducing histidine kinase"/>
    <property type="match status" value="1"/>
</dbReference>
<keyword evidence="5 9" id="KW-0418">Kinase</keyword>
<dbReference type="EC" id="2.7.13.3" evidence="2"/>
<dbReference type="InterPro" id="IPR036890">
    <property type="entry name" value="HATPase_C_sf"/>
</dbReference>
<dbReference type="SMART" id="SM00387">
    <property type="entry name" value="HATPase_c"/>
    <property type="match status" value="1"/>
</dbReference>
<evidence type="ECO:0000313" key="10">
    <source>
        <dbReference type="Proteomes" id="UP001595444"/>
    </source>
</evidence>
<reference evidence="10" key="1">
    <citation type="journal article" date="2019" name="Int. J. Syst. Evol. Microbiol.">
        <title>The Global Catalogue of Microorganisms (GCM) 10K type strain sequencing project: providing services to taxonomists for standard genome sequencing and annotation.</title>
        <authorList>
            <consortium name="The Broad Institute Genomics Platform"/>
            <consortium name="The Broad Institute Genome Sequencing Center for Infectious Disease"/>
            <person name="Wu L."/>
            <person name="Ma J."/>
        </authorList>
    </citation>
    <scope>NUCLEOTIDE SEQUENCE [LARGE SCALE GENOMIC DNA]</scope>
    <source>
        <strain evidence="10">KCTC 62164</strain>
    </source>
</reference>
<evidence type="ECO:0000256" key="4">
    <source>
        <dbReference type="ARBA" id="ARBA00022679"/>
    </source>
</evidence>
<keyword evidence="3" id="KW-0597">Phosphoprotein</keyword>
<comment type="catalytic activity">
    <reaction evidence="1">
        <text>ATP + protein L-histidine = ADP + protein N-phospho-L-histidine.</text>
        <dbReference type="EC" id="2.7.13.3"/>
    </reaction>
</comment>
<evidence type="ECO:0000256" key="2">
    <source>
        <dbReference type="ARBA" id="ARBA00012438"/>
    </source>
</evidence>
<dbReference type="GO" id="GO:0016301">
    <property type="term" value="F:kinase activity"/>
    <property type="evidence" value="ECO:0007669"/>
    <property type="project" value="UniProtKB-KW"/>
</dbReference>
<dbReference type="PRINTS" id="PR00344">
    <property type="entry name" value="BCTRLSENSOR"/>
</dbReference>
<proteinExistence type="predicted"/>
<dbReference type="Gene3D" id="1.10.287.130">
    <property type="match status" value="1"/>
</dbReference>
<dbReference type="Proteomes" id="UP001595444">
    <property type="component" value="Unassembled WGS sequence"/>
</dbReference>
<dbReference type="PANTHER" id="PTHR43711">
    <property type="entry name" value="TWO-COMPONENT HISTIDINE KINASE"/>
    <property type="match status" value="1"/>
</dbReference>
<sequence>MIDWLFGDSGLTPHGYCLIWRQDLIFMHVVSDILISISYFAIPAFLYKIRKINPDIIPAIWAYLFCGFIVSCGITHVFNLITLYYPIYGISGLAKVICALISVTTAVVLAIKHTQANKIPSVNQLMKVTNDLTTEAEHRKKVEEDLKTLTKTLEQRVIERTLQLNIAIENEKKIQAEIRSTMKMREEFLASISHDFKTPLNAILGFSETVMTKIFGDKLNGKNLEYIGLIHKSGSMMRNYINRLVAVYQMGSEADALVASSFEIDEMINNVVDEAQILARQKNIRIITEELQPTLYQGDKILCHSLISNIVSNAVKYTNKGSVCVSLSEIPDGVSVSVKDTGVGIPERELTKIFDLFHRVEEPTISTEGNGLGLAICLSIAKKHGGNITVFSTVGEGSTFIVKLLNQPVDEREESAATVGLDAKLTLV</sequence>
<dbReference type="Pfam" id="PF00512">
    <property type="entry name" value="HisKA"/>
    <property type="match status" value="1"/>
</dbReference>
<protein>
    <recommendedName>
        <fullName evidence="2">histidine kinase</fullName>
        <ecNumber evidence="2">2.7.13.3</ecNumber>
    </recommendedName>
</protein>
<dbReference type="InterPro" id="IPR058544">
    <property type="entry name" value="ETR1_N"/>
</dbReference>
<dbReference type="InterPro" id="IPR050736">
    <property type="entry name" value="Sensor_HK_Regulatory"/>
</dbReference>
<keyword evidence="4" id="KW-0808">Transferase</keyword>
<evidence type="ECO:0000256" key="1">
    <source>
        <dbReference type="ARBA" id="ARBA00000085"/>
    </source>
</evidence>
<dbReference type="EMBL" id="JBHRSL010000002">
    <property type="protein sequence ID" value="MFC3051289.1"/>
    <property type="molecule type" value="Genomic_DNA"/>
</dbReference>
<evidence type="ECO:0000256" key="3">
    <source>
        <dbReference type="ARBA" id="ARBA00022553"/>
    </source>
</evidence>
<evidence type="ECO:0000256" key="7">
    <source>
        <dbReference type="SAM" id="Phobius"/>
    </source>
</evidence>
<dbReference type="PROSITE" id="PS50109">
    <property type="entry name" value="HIS_KIN"/>
    <property type="match status" value="1"/>
</dbReference>
<feature type="domain" description="Histidine kinase" evidence="8">
    <location>
        <begin position="191"/>
        <end position="408"/>
    </location>
</feature>
<dbReference type="Pfam" id="PF25487">
    <property type="entry name" value="ETR1_N"/>
    <property type="match status" value="1"/>
</dbReference>
<dbReference type="InterPro" id="IPR003661">
    <property type="entry name" value="HisK_dim/P_dom"/>
</dbReference>
<gene>
    <name evidence="9" type="ORF">ACFOKA_05155</name>
</gene>
<dbReference type="SMART" id="SM00388">
    <property type="entry name" value="HisKA"/>
    <property type="match status" value="1"/>
</dbReference>
<dbReference type="SUPFAM" id="SSF55874">
    <property type="entry name" value="ATPase domain of HSP90 chaperone/DNA topoisomerase II/histidine kinase"/>
    <property type="match status" value="1"/>
</dbReference>
<keyword evidence="7" id="KW-1133">Transmembrane helix</keyword>
<keyword evidence="10" id="KW-1185">Reference proteome</keyword>
<keyword evidence="7" id="KW-0812">Transmembrane</keyword>
<feature type="transmembrane region" description="Helical" evidence="7">
    <location>
        <begin position="59"/>
        <end position="81"/>
    </location>
</feature>
<dbReference type="RefSeq" id="WP_228073879.1">
    <property type="nucleotide sequence ID" value="NZ_CP061205.1"/>
</dbReference>
<evidence type="ECO:0000259" key="8">
    <source>
        <dbReference type="PROSITE" id="PS50109"/>
    </source>
</evidence>